<dbReference type="RefSeq" id="WP_209052375.1">
    <property type="nucleotide sequence ID" value="NZ_CP072425.1"/>
</dbReference>
<name>A0ABX7V6W1_9GAMM</name>
<reference evidence="3 4" key="1">
    <citation type="submission" date="2021-03" db="EMBL/GenBank/DDBJ databases">
        <title>Complete Genome of Pseudoalteromonas viridis Strain BBR56, a new biocontrol bacterial candidate.</title>
        <authorList>
            <person name="Handayani D.P."/>
            <person name="Isnansetyo A."/>
            <person name="Istiqomah I."/>
            <person name="Jumina J."/>
        </authorList>
    </citation>
    <scope>NUCLEOTIDE SEQUENCE [LARGE SCALE GENOMIC DNA]</scope>
    <source>
        <strain evidence="3 4">BBR56</strain>
    </source>
</reference>
<keyword evidence="4" id="KW-1185">Reference proteome</keyword>
<evidence type="ECO:0000256" key="1">
    <source>
        <dbReference type="SAM" id="Coils"/>
    </source>
</evidence>
<evidence type="ECO:0000313" key="4">
    <source>
        <dbReference type="Proteomes" id="UP000665025"/>
    </source>
</evidence>
<dbReference type="EMBL" id="CP072425">
    <property type="protein sequence ID" value="QTL35506.1"/>
    <property type="molecule type" value="Genomic_DNA"/>
</dbReference>
<evidence type="ECO:0000313" key="3">
    <source>
        <dbReference type="EMBL" id="QTL35506.1"/>
    </source>
</evidence>
<dbReference type="Proteomes" id="UP000665025">
    <property type="component" value="Chromosome 1"/>
</dbReference>
<feature type="region of interest" description="Disordered" evidence="2">
    <location>
        <begin position="36"/>
        <end position="55"/>
    </location>
</feature>
<protein>
    <submittedName>
        <fullName evidence="3">Uncharacterized protein</fullName>
    </submittedName>
</protein>
<organism evidence="3 4">
    <name type="scientific">Pseudoalteromonas viridis</name>
    <dbReference type="NCBI Taxonomy" id="339617"/>
    <lineage>
        <taxon>Bacteria</taxon>
        <taxon>Pseudomonadati</taxon>
        <taxon>Pseudomonadota</taxon>
        <taxon>Gammaproteobacteria</taxon>
        <taxon>Alteromonadales</taxon>
        <taxon>Pseudoalteromonadaceae</taxon>
        <taxon>Pseudoalteromonas</taxon>
    </lineage>
</organism>
<sequence length="213" mass="24074">MNIKFPALVVVGLVIGGLVWQFGQPEPASVELVEHPAEGAETADTEAAEQSQLKREDKQASVVKVTADEPLEVVAAGAITSATSPFEIELRPLQSLHDLRELQTEYEFIRDHLESTQAVDRINSSDLSKQDLAALKRTYTHLNKVIERIAELDVQRIEQEFAAKYGDNAFAEDMRYVRNTVAEVLEKRKQARREWQQEIETMKDAVNEEQDVQ</sequence>
<evidence type="ECO:0000256" key="2">
    <source>
        <dbReference type="SAM" id="MobiDB-lite"/>
    </source>
</evidence>
<accession>A0ABX7V6W1</accession>
<keyword evidence="1" id="KW-0175">Coiled coil</keyword>
<feature type="coiled-coil region" evidence="1">
    <location>
        <begin position="185"/>
        <end position="212"/>
    </location>
</feature>
<proteinExistence type="predicted"/>
<gene>
    <name evidence="3" type="ORF">J5X90_00035</name>
</gene>